<gene>
    <name evidence="1" type="ORF">DPEC_G00080620</name>
</gene>
<evidence type="ECO:0000313" key="1">
    <source>
        <dbReference type="EMBL" id="KAJ8010964.1"/>
    </source>
</evidence>
<accession>A0ACC2H4P8</accession>
<reference evidence="1" key="1">
    <citation type="submission" date="2021-05" db="EMBL/GenBank/DDBJ databases">
        <authorList>
            <person name="Pan Q."/>
            <person name="Jouanno E."/>
            <person name="Zahm M."/>
            <person name="Klopp C."/>
            <person name="Cabau C."/>
            <person name="Louis A."/>
            <person name="Berthelot C."/>
            <person name="Parey E."/>
            <person name="Roest Crollius H."/>
            <person name="Montfort J."/>
            <person name="Robinson-Rechavi M."/>
            <person name="Bouchez O."/>
            <person name="Lampietro C."/>
            <person name="Lopez Roques C."/>
            <person name="Donnadieu C."/>
            <person name="Postlethwait J."/>
            <person name="Bobe J."/>
            <person name="Dillon D."/>
            <person name="Chandos A."/>
            <person name="von Hippel F."/>
            <person name="Guiguen Y."/>
        </authorList>
    </citation>
    <scope>NUCLEOTIDE SEQUENCE</scope>
    <source>
        <strain evidence="1">YG-Jan2019</strain>
    </source>
</reference>
<organism evidence="1 2">
    <name type="scientific">Dallia pectoralis</name>
    <name type="common">Alaska blackfish</name>
    <dbReference type="NCBI Taxonomy" id="75939"/>
    <lineage>
        <taxon>Eukaryota</taxon>
        <taxon>Metazoa</taxon>
        <taxon>Chordata</taxon>
        <taxon>Craniata</taxon>
        <taxon>Vertebrata</taxon>
        <taxon>Euteleostomi</taxon>
        <taxon>Actinopterygii</taxon>
        <taxon>Neopterygii</taxon>
        <taxon>Teleostei</taxon>
        <taxon>Protacanthopterygii</taxon>
        <taxon>Esociformes</taxon>
        <taxon>Umbridae</taxon>
        <taxon>Dallia</taxon>
    </lineage>
</organism>
<keyword evidence="2" id="KW-1185">Reference proteome</keyword>
<name>A0ACC2H4P8_DALPE</name>
<dbReference type="Proteomes" id="UP001157502">
    <property type="component" value="Chromosome 6"/>
</dbReference>
<protein>
    <submittedName>
        <fullName evidence="1">Uncharacterized protein</fullName>
    </submittedName>
</protein>
<proteinExistence type="predicted"/>
<dbReference type="EMBL" id="CM055733">
    <property type="protein sequence ID" value="KAJ8010964.1"/>
    <property type="molecule type" value="Genomic_DNA"/>
</dbReference>
<sequence length="179" mass="19827">MNFIRCHNVIGTAICQLSGQAVGRSQVLVELGGRSWGFGGWRRMCSKPLSKNPDVSPVSASHAPRPAFKLPGYRPTPMDQRILVWSGRYKTPDQIPDLVSFEMLDAARNKVRVKACYGMIMITILACLITVIMGKRAAGRNESLTALNMEKKARWREEAKIVREEEAAAAAVILAEKTQ</sequence>
<comment type="caution">
    <text evidence="1">The sequence shown here is derived from an EMBL/GenBank/DDBJ whole genome shotgun (WGS) entry which is preliminary data.</text>
</comment>
<evidence type="ECO:0000313" key="2">
    <source>
        <dbReference type="Proteomes" id="UP001157502"/>
    </source>
</evidence>